<organism evidence="1">
    <name type="scientific">Guillardia theta</name>
    <name type="common">Cryptophyte</name>
    <name type="synonym">Cryptomonas phi</name>
    <dbReference type="NCBI Taxonomy" id="55529"/>
    <lineage>
        <taxon>Eukaryota</taxon>
        <taxon>Cryptophyceae</taxon>
        <taxon>Pyrenomonadales</taxon>
        <taxon>Geminigeraceae</taxon>
        <taxon>Guillardia</taxon>
    </lineage>
</organism>
<dbReference type="EMBL" id="HBKN01036897">
    <property type="protein sequence ID" value="CAE2323665.1"/>
    <property type="molecule type" value="Transcribed_RNA"/>
</dbReference>
<reference evidence="1" key="1">
    <citation type="submission" date="2021-01" db="EMBL/GenBank/DDBJ databases">
        <authorList>
            <person name="Corre E."/>
            <person name="Pelletier E."/>
            <person name="Niang G."/>
            <person name="Scheremetjew M."/>
            <person name="Finn R."/>
            <person name="Kale V."/>
            <person name="Holt S."/>
            <person name="Cochrane G."/>
            <person name="Meng A."/>
            <person name="Brown T."/>
            <person name="Cohen L."/>
        </authorList>
    </citation>
    <scope>NUCLEOTIDE SEQUENCE</scope>
    <source>
        <strain evidence="1">CCMP 2712</strain>
    </source>
</reference>
<proteinExistence type="predicted"/>
<sequence>MASSSSSLPPDVICRLDFFLTRLVVHSRIHNLQEILEIKLLVAISVMLEHLAIELRSQLAGERRITPPLSSLSWLPSRIDGTRLCLQVRKHERATSTSTP</sequence>
<accession>A0A7S4P4N6</accession>
<evidence type="ECO:0000313" key="1">
    <source>
        <dbReference type="EMBL" id="CAE2323665.1"/>
    </source>
</evidence>
<gene>
    <name evidence="1" type="ORF">GTHE00462_LOCUS28900</name>
</gene>
<protein>
    <submittedName>
        <fullName evidence="1">Uncharacterized protein</fullName>
    </submittedName>
</protein>
<name>A0A7S4P4N6_GUITH</name>
<dbReference type="AlphaFoldDB" id="A0A7S4P4N6"/>